<dbReference type="Gramene" id="Os11t0206101-00">
    <property type="protein sequence ID" value="Os11t0206101-00"/>
    <property type="gene ID" value="Os11g0206101"/>
</dbReference>
<reference evidence="1" key="2">
    <citation type="submission" date="2008-12" db="EMBL/GenBank/DDBJ databases">
        <title>Improved gene annotation of the rice (Oryza sativa) genomes.</title>
        <authorList>
            <person name="Wang J."/>
            <person name="Li R."/>
            <person name="Fan W."/>
            <person name="Huang Q."/>
            <person name="Zhang J."/>
            <person name="Zhou Y."/>
            <person name="Hu Y."/>
            <person name="Zi S."/>
            <person name="Li J."/>
            <person name="Ni P."/>
            <person name="Zheng H."/>
            <person name="Zhang Y."/>
            <person name="Zhao M."/>
            <person name="Hao Q."/>
            <person name="McDermott J."/>
            <person name="Samudrala R."/>
            <person name="Kristiansen K."/>
            <person name="Wong G.K.-S."/>
        </authorList>
    </citation>
    <scope>NUCLEOTIDE SEQUENCE</scope>
</reference>
<dbReference type="Proteomes" id="UP000007752">
    <property type="component" value="Chromosome 11"/>
</dbReference>
<proteinExistence type="predicted"/>
<dbReference type="HOGENOM" id="CLU_2310804_0_0_1"/>
<organism evidence="1">
    <name type="scientific">Oryza sativa subsp. japonica</name>
    <name type="common">Rice</name>
    <dbReference type="NCBI Taxonomy" id="39947"/>
    <lineage>
        <taxon>Eukaryota</taxon>
        <taxon>Viridiplantae</taxon>
        <taxon>Streptophyta</taxon>
        <taxon>Embryophyta</taxon>
        <taxon>Tracheophyta</taxon>
        <taxon>Spermatophyta</taxon>
        <taxon>Magnoliopsida</taxon>
        <taxon>Liliopsida</taxon>
        <taxon>Poales</taxon>
        <taxon>Poaceae</taxon>
        <taxon>BOP clade</taxon>
        <taxon>Oryzoideae</taxon>
        <taxon>Oryzeae</taxon>
        <taxon>Oryzinae</taxon>
        <taxon>Oryza</taxon>
        <taxon>Oryza sativa</taxon>
    </lineage>
</organism>
<dbReference type="AlphaFoldDB" id="A0A8J8XC46"/>
<reference evidence="1" key="1">
    <citation type="journal article" date="2005" name="PLoS Biol.">
        <title>The genomes of Oryza sativa: a history of duplications.</title>
        <authorList>
            <person name="Yu J."/>
            <person name="Wang J."/>
            <person name="Lin W."/>
            <person name="Li S."/>
            <person name="Li H."/>
            <person name="Zhou J."/>
            <person name="Ni P."/>
            <person name="Dong W."/>
            <person name="Hu S."/>
            <person name="Zeng C."/>
            <person name="Zhang J."/>
            <person name="Zhang Y."/>
            <person name="Li R."/>
            <person name="Xu Z."/>
            <person name="Li S."/>
            <person name="Li X."/>
            <person name="Zheng H."/>
            <person name="Cong L."/>
            <person name="Lin L."/>
            <person name="Yin J."/>
            <person name="Geng J."/>
            <person name="Li G."/>
            <person name="Shi J."/>
            <person name="Liu J."/>
            <person name="Lv H."/>
            <person name="Li J."/>
            <person name="Wang J."/>
            <person name="Deng Y."/>
            <person name="Ran L."/>
            <person name="Shi X."/>
            <person name="Wang X."/>
            <person name="Wu Q."/>
            <person name="Li C."/>
            <person name="Ren X."/>
            <person name="Wang J."/>
            <person name="Wang X."/>
            <person name="Li D."/>
            <person name="Liu D."/>
            <person name="Zhang X."/>
            <person name="Ji Z."/>
            <person name="Zhao W."/>
            <person name="Sun Y."/>
            <person name="Zhang Z."/>
            <person name="Bao J."/>
            <person name="Han Y."/>
            <person name="Dong L."/>
            <person name="Ji J."/>
            <person name="Chen P."/>
            <person name="Wu S."/>
            <person name="Liu J."/>
            <person name="Xiao Y."/>
            <person name="Bu D."/>
            <person name="Tan J."/>
            <person name="Yang L."/>
            <person name="Ye C."/>
            <person name="Zhang J."/>
            <person name="Xu J."/>
            <person name="Zhou Y."/>
            <person name="Yu Y."/>
            <person name="Zhang B."/>
            <person name="Zhuang S."/>
            <person name="Wei H."/>
            <person name="Liu B."/>
            <person name="Lei M."/>
            <person name="Yu H."/>
            <person name="Li Y."/>
            <person name="Xu H."/>
            <person name="Wei S."/>
            <person name="He X."/>
            <person name="Fang L."/>
            <person name="Zhang Z."/>
            <person name="Zhang Y."/>
            <person name="Huang X."/>
            <person name="Su Z."/>
            <person name="Tong W."/>
            <person name="Li J."/>
            <person name="Tong Z."/>
            <person name="Li S."/>
            <person name="Ye J."/>
            <person name="Wang L."/>
            <person name="Fang L."/>
            <person name="Lei T."/>
            <person name="Chen C."/>
            <person name="Chen H."/>
            <person name="Xu Z."/>
            <person name="Li H."/>
            <person name="Huang H."/>
            <person name="Zhang F."/>
            <person name="Xu H."/>
            <person name="Li N."/>
            <person name="Zhao C."/>
            <person name="Li S."/>
            <person name="Dong L."/>
            <person name="Huang Y."/>
            <person name="Li L."/>
            <person name="Xi Y."/>
            <person name="Qi Q."/>
            <person name="Li W."/>
            <person name="Zhang B."/>
            <person name="Hu W."/>
            <person name="Zhang Y."/>
            <person name="Tian X."/>
            <person name="Jiao Y."/>
            <person name="Liang X."/>
            <person name="Jin J."/>
            <person name="Gao L."/>
            <person name="Zheng W."/>
            <person name="Hao B."/>
            <person name="Liu S."/>
            <person name="Wang W."/>
            <person name="Yuan L."/>
            <person name="Cao M."/>
            <person name="McDermott J."/>
            <person name="Samudrala R."/>
            <person name="Wang J."/>
            <person name="Wong G.K."/>
            <person name="Yang H."/>
        </authorList>
    </citation>
    <scope>NUCLEOTIDE SEQUENCE [LARGE SCALE GENOMIC DNA]</scope>
</reference>
<dbReference type="EMBL" id="CM000148">
    <property type="protein sequence ID" value="EEE51822.1"/>
    <property type="molecule type" value="Genomic_DNA"/>
</dbReference>
<evidence type="ECO:0000313" key="1">
    <source>
        <dbReference type="EMBL" id="EEE51822.1"/>
    </source>
</evidence>
<gene>
    <name evidence="1" type="ORF">OsJ_33299</name>
</gene>
<accession>A0A8J8XC46</accession>
<protein>
    <submittedName>
        <fullName evidence="1">Uncharacterized protein</fullName>
    </submittedName>
</protein>
<dbReference type="Gene3D" id="1.25.70.10">
    <property type="entry name" value="Transcription termination factor 3, mitochondrial"/>
    <property type="match status" value="1"/>
</dbReference>
<sequence length="100" mass="11053">MELLSSTLGCSMDELRYAICKSPQVLGFSETKLRAKIRVLGDQEALAVKGLIRKGLDFYHCVCMRDEVFVAKYIDHYEDALPGLADAYAAVRAGKLPAQV</sequence>
<dbReference type="InterPro" id="IPR038538">
    <property type="entry name" value="MTERF_sf"/>
</dbReference>
<name>A0A8J8XC46_ORYSJ</name>